<evidence type="ECO:0000313" key="2">
    <source>
        <dbReference type="EMBL" id="MFC5647075.1"/>
    </source>
</evidence>
<comment type="caution">
    <text evidence="2">The sequence shown here is derived from an EMBL/GenBank/DDBJ whole genome shotgun (WGS) entry which is preliminary data.</text>
</comment>
<proteinExistence type="predicted"/>
<feature type="region of interest" description="Disordered" evidence="1">
    <location>
        <begin position="131"/>
        <end position="162"/>
    </location>
</feature>
<dbReference type="Proteomes" id="UP001596066">
    <property type="component" value="Unassembled WGS sequence"/>
</dbReference>
<protein>
    <submittedName>
        <fullName evidence="2">Uncharacterized protein</fullName>
    </submittedName>
</protein>
<sequence length="162" mass="17799">MWKSPERLRAVLRHADEAGIADDRLEQADWRSLREVIGSRLQNLEAPTGVRPNGQRPSLQPGPAQDQAARTRRLDELRRQVLAGFNDLATTERNLRSAGEEGFLGDKVPGPDGRIHEIGVLLRARVTELRQYAQQQNPDARSHPAAGQQPGHTPTAPEGAAA</sequence>
<feature type="region of interest" description="Disordered" evidence="1">
    <location>
        <begin position="44"/>
        <end position="72"/>
    </location>
</feature>
<name>A0ABW0VNL1_9ACTN</name>
<accession>A0ABW0VNL1</accession>
<gene>
    <name evidence="2" type="ORF">ACFPZF_37755</name>
</gene>
<dbReference type="RefSeq" id="WP_346148923.1">
    <property type="nucleotide sequence ID" value="NZ_BAAAUA010000059.1"/>
</dbReference>
<evidence type="ECO:0000313" key="3">
    <source>
        <dbReference type="Proteomes" id="UP001596066"/>
    </source>
</evidence>
<keyword evidence="3" id="KW-1185">Reference proteome</keyword>
<reference evidence="3" key="1">
    <citation type="journal article" date="2019" name="Int. J. Syst. Evol. Microbiol.">
        <title>The Global Catalogue of Microorganisms (GCM) 10K type strain sequencing project: providing services to taxonomists for standard genome sequencing and annotation.</title>
        <authorList>
            <consortium name="The Broad Institute Genomics Platform"/>
            <consortium name="The Broad Institute Genome Sequencing Center for Infectious Disease"/>
            <person name="Wu L."/>
            <person name="Ma J."/>
        </authorList>
    </citation>
    <scope>NUCLEOTIDE SEQUENCE [LARGE SCALE GENOMIC DNA]</scope>
    <source>
        <strain evidence="3">CGMCC 4.1622</strain>
    </source>
</reference>
<evidence type="ECO:0000256" key="1">
    <source>
        <dbReference type="SAM" id="MobiDB-lite"/>
    </source>
</evidence>
<organism evidence="2 3">
    <name type="scientific">Kitasatospora cinereorecta</name>
    <dbReference type="NCBI Taxonomy" id="285560"/>
    <lineage>
        <taxon>Bacteria</taxon>
        <taxon>Bacillati</taxon>
        <taxon>Actinomycetota</taxon>
        <taxon>Actinomycetes</taxon>
        <taxon>Kitasatosporales</taxon>
        <taxon>Streptomycetaceae</taxon>
        <taxon>Kitasatospora</taxon>
    </lineage>
</organism>
<dbReference type="EMBL" id="JBHSOC010000129">
    <property type="protein sequence ID" value="MFC5647075.1"/>
    <property type="molecule type" value="Genomic_DNA"/>
</dbReference>